<dbReference type="PANTHER" id="PTHR28158:SF1">
    <property type="entry name" value="SMALL RIBOSOMAL SUBUNIT PROTEIN MS45"/>
    <property type="match status" value="1"/>
</dbReference>
<dbReference type="Proteomes" id="UP001271007">
    <property type="component" value="Unassembled WGS sequence"/>
</dbReference>
<dbReference type="AlphaFoldDB" id="A0AAJ0DIP3"/>
<dbReference type="PANTHER" id="PTHR28158">
    <property type="entry name" value="37S RIBOSOMAL PROTEIN S35, MITOCHONDRIAL"/>
    <property type="match status" value="1"/>
</dbReference>
<accession>A0AAJ0DIP3</accession>
<dbReference type="GO" id="GO:0005763">
    <property type="term" value="C:mitochondrial small ribosomal subunit"/>
    <property type="evidence" value="ECO:0007669"/>
    <property type="project" value="TreeGrafter"/>
</dbReference>
<gene>
    <name evidence="2" type="ORF">LTR09_008034</name>
</gene>
<reference evidence="2" key="1">
    <citation type="submission" date="2023-04" db="EMBL/GenBank/DDBJ databases">
        <title>Black Yeasts Isolated from many extreme environments.</title>
        <authorList>
            <person name="Coleine C."/>
            <person name="Stajich J.E."/>
            <person name="Selbmann L."/>
        </authorList>
    </citation>
    <scope>NUCLEOTIDE SEQUENCE</scope>
    <source>
        <strain evidence="2">CCFEE 5312</strain>
    </source>
</reference>
<feature type="compositionally biased region" description="Basic and acidic residues" evidence="1">
    <location>
        <begin position="60"/>
        <end position="104"/>
    </location>
</feature>
<evidence type="ECO:0000313" key="2">
    <source>
        <dbReference type="EMBL" id="KAK3050668.1"/>
    </source>
</evidence>
<dbReference type="Pfam" id="PF12298">
    <property type="entry name" value="Bot1p"/>
    <property type="match status" value="1"/>
</dbReference>
<keyword evidence="3" id="KW-1185">Reference proteome</keyword>
<dbReference type="GO" id="GO:0032543">
    <property type="term" value="P:mitochondrial translation"/>
    <property type="evidence" value="ECO:0007669"/>
    <property type="project" value="TreeGrafter"/>
</dbReference>
<dbReference type="EMBL" id="JAWDJX010000030">
    <property type="protein sequence ID" value="KAK3050668.1"/>
    <property type="molecule type" value="Genomic_DNA"/>
</dbReference>
<name>A0AAJ0DIP3_9PEZI</name>
<dbReference type="InterPro" id="IPR021036">
    <property type="entry name" value="Ribosomal_mS45"/>
</dbReference>
<organism evidence="2 3">
    <name type="scientific">Extremus antarcticus</name>
    <dbReference type="NCBI Taxonomy" id="702011"/>
    <lineage>
        <taxon>Eukaryota</taxon>
        <taxon>Fungi</taxon>
        <taxon>Dikarya</taxon>
        <taxon>Ascomycota</taxon>
        <taxon>Pezizomycotina</taxon>
        <taxon>Dothideomycetes</taxon>
        <taxon>Dothideomycetidae</taxon>
        <taxon>Mycosphaerellales</taxon>
        <taxon>Extremaceae</taxon>
        <taxon>Extremus</taxon>
    </lineage>
</organism>
<evidence type="ECO:0000256" key="1">
    <source>
        <dbReference type="SAM" id="MobiDB-lite"/>
    </source>
</evidence>
<feature type="compositionally biased region" description="Basic and acidic residues" evidence="1">
    <location>
        <begin position="35"/>
        <end position="48"/>
    </location>
</feature>
<comment type="caution">
    <text evidence="2">The sequence shown here is derived from an EMBL/GenBank/DDBJ whole genome shotgun (WGS) entry which is preliminary data.</text>
</comment>
<dbReference type="GO" id="GO:0003735">
    <property type="term" value="F:structural constituent of ribosome"/>
    <property type="evidence" value="ECO:0007669"/>
    <property type="project" value="TreeGrafter"/>
</dbReference>
<evidence type="ECO:0000313" key="3">
    <source>
        <dbReference type="Proteomes" id="UP001271007"/>
    </source>
</evidence>
<evidence type="ECO:0008006" key="4">
    <source>
        <dbReference type="Google" id="ProtNLM"/>
    </source>
</evidence>
<feature type="region of interest" description="Disordered" evidence="1">
    <location>
        <begin position="32"/>
        <end position="109"/>
    </location>
</feature>
<proteinExistence type="predicted"/>
<feature type="compositionally biased region" description="Acidic residues" evidence="1">
    <location>
        <begin position="49"/>
        <end position="59"/>
    </location>
</feature>
<protein>
    <recommendedName>
        <fullName evidence="4">Eukaryotic mitochondrial regulator protein-domain-containing protein</fullName>
    </recommendedName>
</protein>
<sequence length="349" mass="40273">MWAWLNGPGKAFRDPLPSSTNYLSAYDKSGNLLRTRQDSAPRRQRSESAEAELDEDEDDIQKRELESGASEEEVRKGADLRALRRREREELEARGGIPKERVGDMRPYPLNQQFRSQPVLSEDLREKIYELVVLDRLDLKSVSATFGVDIRRVAAVVRLKSLEKQWMEEGKKLAKPYNDAVMAMLPQTPYQEGRTPQVHESINDLPVHPYTRQQMFIPASESRAYTREDAAKAFHPTLLPADKRIPHPELIQIAKWELAGHDRDTRQRMMREKDAEAAAKRAEKERRQADYEARTQVVVKGRRWDFKFEDVSAETVGKDGRGRHTVGLRYGMPLEDRKRGQIKIPTSVE</sequence>